<evidence type="ECO:0000259" key="10">
    <source>
        <dbReference type="SMART" id="SM00865"/>
    </source>
</evidence>
<dbReference type="InterPro" id="IPR024757">
    <property type="entry name" value="FtsZ_C"/>
</dbReference>
<evidence type="ECO:0000256" key="7">
    <source>
        <dbReference type="RuleBase" id="RU000631"/>
    </source>
</evidence>
<dbReference type="EMBL" id="JAUTBF010000001">
    <property type="protein sequence ID" value="MDQ1122504.1"/>
    <property type="molecule type" value="Genomic_DNA"/>
</dbReference>
<dbReference type="Pfam" id="PF12327">
    <property type="entry name" value="FtsZ_C"/>
    <property type="match status" value="1"/>
</dbReference>
<feature type="binding site" evidence="5">
    <location>
        <position position="136"/>
    </location>
    <ligand>
        <name>GTP</name>
        <dbReference type="ChEBI" id="CHEBI:37565"/>
    </ligand>
</feature>
<dbReference type="InterPro" id="IPR036525">
    <property type="entry name" value="Tubulin/FtsZ_GTPase_sf"/>
</dbReference>
<dbReference type="PROSITE" id="PS01135">
    <property type="entry name" value="FTSZ_2"/>
    <property type="match status" value="1"/>
</dbReference>
<comment type="subcellular location">
    <subcellularLocation>
        <location evidence="5">Cytoplasm</location>
    </subcellularLocation>
    <text evidence="5">Assembles at midcell at the inner surface of the cytoplasmic membrane.</text>
</comment>
<dbReference type="SUPFAM" id="SSF55307">
    <property type="entry name" value="Tubulin C-terminal domain-like"/>
    <property type="match status" value="1"/>
</dbReference>
<keyword evidence="5 7" id="KW-0132">Cell division</keyword>
<evidence type="ECO:0000256" key="1">
    <source>
        <dbReference type="ARBA" id="ARBA00009690"/>
    </source>
</evidence>
<dbReference type="RefSeq" id="WP_307481003.1">
    <property type="nucleotide sequence ID" value="NZ_JAUTBF010000001.1"/>
</dbReference>
<keyword evidence="5" id="KW-0963">Cytoplasm</keyword>
<dbReference type="PANTHER" id="PTHR30314">
    <property type="entry name" value="CELL DIVISION PROTEIN FTSZ-RELATED"/>
    <property type="match status" value="1"/>
</dbReference>
<feature type="compositionally biased region" description="Acidic residues" evidence="8">
    <location>
        <begin position="383"/>
        <end position="395"/>
    </location>
</feature>
<evidence type="ECO:0000256" key="2">
    <source>
        <dbReference type="ARBA" id="ARBA00022741"/>
    </source>
</evidence>
<keyword evidence="2 5" id="KW-0547">Nucleotide-binding</keyword>
<dbReference type="SMART" id="SM00864">
    <property type="entry name" value="Tubulin"/>
    <property type="match status" value="1"/>
</dbReference>
<dbReference type="InterPro" id="IPR008280">
    <property type="entry name" value="Tub_FtsZ_C"/>
</dbReference>
<dbReference type="SMART" id="SM00865">
    <property type="entry name" value="Tubulin_C"/>
    <property type="match status" value="1"/>
</dbReference>
<feature type="domain" description="Tubulin/FtsZ GTPase" evidence="9">
    <location>
        <begin position="10"/>
        <end position="202"/>
    </location>
</feature>
<dbReference type="InterPro" id="IPR045061">
    <property type="entry name" value="FtsZ/CetZ"/>
</dbReference>
<evidence type="ECO:0000256" key="3">
    <source>
        <dbReference type="ARBA" id="ARBA00023134"/>
    </source>
</evidence>
<reference evidence="11 12" key="1">
    <citation type="submission" date="2023-07" db="EMBL/GenBank/DDBJ databases">
        <title>Functional and genomic diversity of the sorghum phyllosphere microbiome.</title>
        <authorList>
            <person name="Shade A."/>
        </authorList>
    </citation>
    <scope>NUCLEOTIDE SEQUENCE [LARGE SCALE GENOMIC DNA]</scope>
    <source>
        <strain evidence="11 12">SORGH_AS_1207</strain>
    </source>
</reference>
<proteinExistence type="inferred from homology"/>
<evidence type="ECO:0000256" key="8">
    <source>
        <dbReference type="SAM" id="MobiDB-lite"/>
    </source>
</evidence>
<dbReference type="NCBIfam" id="TIGR00065">
    <property type="entry name" value="ftsZ"/>
    <property type="match status" value="1"/>
</dbReference>
<dbReference type="InterPro" id="IPR018316">
    <property type="entry name" value="Tubulin/FtsZ_2-layer-sand-dom"/>
</dbReference>
<dbReference type="PRINTS" id="PR00423">
    <property type="entry name" value="CELLDVISFTSZ"/>
</dbReference>
<dbReference type="GO" id="GO:0051301">
    <property type="term" value="P:cell division"/>
    <property type="evidence" value="ECO:0007669"/>
    <property type="project" value="UniProtKB-KW"/>
</dbReference>
<keyword evidence="5 7" id="KW-0131">Cell cycle</keyword>
<evidence type="ECO:0000313" key="11">
    <source>
        <dbReference type="EMBL" id="MDQ1122504.1"/>
    </source>
</evidence>
<feature type="binding site" evidence="5">
    <location>
        <begin position="18"/>
        <end position="22"/>
    </location>
    <ligand>
        <name>GTP</name>
        <dbReference type="ChEBI" id="CHEBI:37565"/>
    </ligand>
</feature>
<accession>A0ABU0TS85</accession>
<dbReference type="SUPFAM" id="SSF52490">
    <property type="entry name" value="Tubulin nucleotide-binding domain-like"/>
    <property type="match status" value="1"/>
</dbReference>
<protein>
    <recommendedName>
        <fullName evidence="5 6">Cell division protein FtsZ</fullName>
    </recommendedName>
</protein>
<evidence type="ECO:0000259" key="9">
    <source>
        <dbReference type="SMART" id="SM00864"/>
    </source>
</evidence>
<dbReference type="PROSITE" id="PS01134">
    <property type="entry name" value="FTSZ_1"/>
    <property type="match status" value="1"/>
</dbReference>
<dbReference type="InterPro" id="IPR020805">
    <property type="entry name" value="Cell_div_FtsZ_CS"/>
</dbReference>
<name>A0ABU0TS85_MICTR</name>
<evidence type="ECO:0000256" key="5">
    <source>
        <dbReference type="HAMAP-Rule" id="MF_00909"/>
    </source>
</evidence>
<keyword evidence="4 5" id="KW-0717">Septation</keyword>
<gene>
    <name evidence="5" type="primary">ftsZ</name>
    <name evidence="11" type="ORF">QE412_001077</name>
</gene>
<feature type="domain" description="Tubulin/FtsZ 2-layer sandwich" evidence="10">
    <location>
        <begin position="204"/>
        <end position="321"/>
    </location>
</feature>
<organism evidence="11 12">
    <name type="scientific">Microbacterium trichothecenolyticum</name>
    <name type="common">Aureobacterium trichothecenolyticum</name>
    <dbReference type="NCBI Taxonomy" id="69370"/>
    <lineage>
        <taxon>Bacteria</taxon>
        <taxon>Bacillati</taxon>
        <taxon>Actinomycetota</taxon>
        <taxon>Actinomycetes</taxon>
        <taxon>Micrococcales</taxon>
        <taxon>Microbacteriaceae</taxon>
        <taxon>Microbacterium</taxon>
    </lineage>
</organism>
<dbReference type="PANTHER" id="PTHR30314:SF3">
    <property type="entry name" value="MITOCHONDRIAL DIVISION PROTEIN FSZA"/>
    <property type="match status" value="1"/>
</dbReference>
<dbReference type="InterPro" id="IPR000158">
    <property type="entry name" value="Cell_div_FtsZ"/>
</dbReference>
<comment type="subunit">
    <text evidence="5">Homodimer. Polymerizes to form a dynamic ring structure in a strictly GTP-dependent manner. Interacts directly with several other division proteins.</text>
</comment>
<dbReference type="InterPro" id="IPR037103">
    <property type="entry name" value="Tubulin/FtsZ-like_C"/>
</dbReference>
<comment type="function">
    <text evidence="5 7">Essential cell division protein that forms a contractile ring structure (Z ring) at the future cell division site. The regulation of the ring assembly controls the timing and the location of cell division. One of the functions of the FtsZ ring is to recruit other cell division proteins to the septum to produce a new cell wall between the dividing cells. Binds GTP and shows GTPase activity.</text>
</comment>
<evidence type="ECO:0000256" key="6">
    <source>
        <dbReference type="NCBIfam" id="TIGR00065"/>
    </source>
</evidence>
<comment type="caution">
    <text evidence="11">The sequence shown here is derived from an EMBL/GenBank/DDBJ whole genome shotgun (WGS) entry which is preliminary data.</text>
</comment>
<sequence length="395" mass="40837">MSHNQNYLAVIKVVGVGGGGVNAVNRMIELGLRGVEFIAINTDAQALLMSDADVKLDVGRELTRGLGAGADPEVGRRAAEDHAEEIEEALRGADMVFVTAGEGGGTGTGGAPVVAKIAKSIGALTIGVVTKPFSFEGRRRQSQAEGGVGRLKEEVDTLIVVPNDRLLEISDRGISMIEAFATADQVLLAGVQGITDLITTPGLINLDFADVKSVMQGAGSALMGIGSARGADRAIKAAELAVESPLLEASIEGAHGVLLSIQGGSNLGIFEINDAAQLVKEAAHPEANIIFGTVIDDTLGDEVRVTVIAAGFDGGEPSLRIDAVGAQRPVTAPVVPAIPADDVARDLDAAQEQKSAAERPTERRPEPAPVTARVPETSYDGGYADDDLDVPDFLK</sequence>
<keyword evidence="12" id="KW-1185">Reference proteome</keyword>
<dbReference type="Pfam" id="PF00091">
    <property type="entry name" value="Tubulin"/>
    <property type="match status" value="1"/>
</dbReference>
<feature type="binding site" evidence="5">
    <location>
        <position position="184"/>
    </location>
    <ligand>
        <name>GTP</name>
        <dbReference type="ChEBI" id="CHEBI:37565"/>
    </ligand>
</feature>
<feature type="binding site" evidence="5">
    <location>
        <begin position="105"/>
        <end position="107"/>
    </location>
    <ligand>
        <name>GTP</name>
        <dbReference type="ChEBI" id="CHEBI:37565"/>
    </ligand>
</feature>
<dbReference type="CDD" id="cd02201">
    <property type="entry name" value="FtsZ_type1"/>
    <property type="match status" value="1"/>
</dbReference>
<feature type="compositionally biased region" description="Basic and acidic residues" evidence="8">
    <location>
        <begin position="355"/>
        <end position="366"/>
    </location>
</feature>
<feature type="binding site" evidence="5">
    <location>
        <position position="140"/>
    </location>
    <ligand>
        <name>GTP</name>
        <dbReference type="ChEBI" id="CHEBI:37565"/>
    </ligand>
</feature>
<dbReference type="InterPro" id="IPR003008">
    <property type="entry name" value="Tubulin_FtsZ_GTPase"/>
</dbReference>
<keyword evidence="3 5" id="KW-0342">GTP-binding</keyword>
<dbReference type="Gene3D" id="3.30.1330.20">
    <property type="entry name" value="Tubulin/FtsZ, C-terminal domain"/>
    <property type="match status" value="1"/>
</dbReference>
<evidence type="ECO:0000313" key="12">
    <source>
        <dbReference type="Proteomes" id="UP001226691"/>
    </source>
</evidence>
<evidence type="ECO:0000256" key="4">
    <source>
        <dbReference type="ARBA" id="ARBA00023210"/>
    </source>
</evidence>
<comment type="similarity">
    <text evidence="1 5 7">Belongs to the FtsZ family.</text>
</comment>
<feature type="region of interest" description="Disordered" evidence="8">
    <location>
        <begin position="346"/>
        <end position="395"/>
    </location>
</feature>
<dbReference type="Proteomes" id="UP001226691">
    <property type="component" value="Unassembled WGS sequence"/>
</dbReference>
<dbReference type="HAMAP" id="MF_00909">
    <property type="entry name" value="FtsZ"/>
    <property type="match status" value="1"/>
</dbReference>
<dbReference type="Gene3D" id="3.40.50.1440">
    <property type="entry name" value="Tubulin/FtsZ, GTPase domain"/>
    <property type="match status" value="1"/>
</dbReference>